<keyword evidence="12" id="KW-1185">Reference proteome</keyword>
<gene>
    <name evidence="13" type="primary">LOC105300828</name>
</gene>
<dbReference type="InterPro" id="IPR051221">
    <property type="entry name" value="LDLR-related"/>
</dbReference>
<protein>
    <submittedName>
        <fullName evidence="13">Low-density lipoprotein receptor-related protein 4-like</fullName>
    </submittedName>
</protein>
<keyword evidence="6" id="KW-1133">Transmembrane helix</keyword>
<evidence type="ECO:0000256" key="4">
    <source>
        <dbReference type="ARBA" id="ARBA00022692"/>
    </source>
</evidence>
<name>A0A6P6D3C2_PTEVA</name>
<keyword evidence="5" id="KW-0677">Repeat</keyword>
<dbReference type="GO" id="GO:0006898">
    <property type="term" value="P:receptor-mediated endocytosis"/>
    <property type="evidence" value="ECO:0007669"/>
    <property type="project" value="TreeGrafter"/>
</dbReference>
<dbReference type="OrthoDB" id="8831087at2759"/>
<evidence type="ECO:0000256" key="8">
    <source>
        <dbReference type="ARBA" id="ARBA00023157"/>
    </source>
</evidence>
<dbReference type="PANTHER" id="PTHR22722">
    <property type="entry name" value="LOW-DENSITY LIPOPROTEIN RECEPTOR-RELATED PROTEIN 2-RELATED"/>
    <property type="match status" value="1"/>
</dbReference>
<keyword evidence="3" id="KW-0254">Endocytosis</keyword>
<dbReference type="InterPro" id="IPR001881">
    <property type="entry name" value="EGF-like_Ca-bd_dom"/>
</dbReference>
<dbReference type="GO" id="GO:0016324">
    <property type="term" value="C:apical plasma membrane"/>
    <property type="evidence" value="ECO:0007669"/>
    <property type="project" value="TreeGrafter"/>
</dbReference>
<dbReference type="GO" id="GO:0042562">
    <property type="term" value="F:hormone binding"/>
    <property type="evidence" value="ECO:0007669"/>
    <property type="project" value="TreeGrafter"/>
</dbReference>
<evidence type="ECO:0000259" key="11">
    <source>
        <dbReference type="SMART" id="SM00179"/>
    </source>
</evidence>
<evidence type="ECO:0000313" key="12">
    <source>
        <dbReference type="Proteomes" id="UP000515202"/>
    </source>
</evidence>
<dbReference type="Gene3D" id="2.10.25.10">
    <property type="entry name" value="Laminin"/>
    <property type="match status" value="1"/>
</dbReference>
<dbReference type="InterPro" id="IPR011042">
    <property type="entry name" value="6-blade_b-propeller_TolB-like"/>
</dbReference>
<organism evidence="12 13">
    <name type="scientific">Pteropus vampyrus</name>
    <name type="common">Large flying fox</name>
    <dbReference type="NCBI Taxonomy" id="132908"/>
    <lineage>
        <taxon>Eukaryota</taxon>
        <taxon>Metazoa</taxon>
        <taxon>Chordata</taxon>
        <taxon>Craniata</taxon>
        <taxon>Vertebrata</taxon>
        <taxon>Euteleostomi</taxon>
        <taxon>Mammalia</taxon>
        <taxon>Eutheria</taxon>
        <taxon>Laurasiatheria</taxon>
        <taxon>Chiroptera</taxon>
        <taxon>Yinpterochiroptera</taxon>
        <taxon>Pteropodoidea</taxon>
        <taxon>Pteropodidae</taxon>
        <taxon>Pteropodinae</taxon>
        <taxon>Pteropus</taxon>
    </lineage>
</organism>
<evidence type="ECO:0000256" key="3">
    <source>
        <dbReference type="ARBA" id="ARBA00022583"/>
    </source>
</evidence>
<keyword evidence="8" id="KW-1015">Disulfide bond</keyword>
<dbReference type="GeneID" id="105300828"/>
<evidence type="ECO:0000256" key="7">
    <source>
        <dbReference type="ARBA" id="ARBA00023136"/>
    </source>
</evidence>
<evidence type="ECO:0000256" key="9">
    <source>
        <dbReference type="ARBA" id="ARBA00023170"/>
    </source>
</evidence>
<keyword evidence="9" id="KW-0675">Receptor</keyword>
<dbReference type="Pfam" id="PF07645">
    <property type="entry name" value="EGF_CA"/>
    <property type="match status" value="1"/>
</dbReference>
<evidence type="ECO:0000256" key="1">
    <source>
        <dbReference type="ARBA" id="ARBA00004479"/>
    </source>
</evidence>
<evidence type="ECO:0000256" key="6">
    <source>
        <dbReference type="ARBA" id="ARBA00022989"/>
    </source>
</evidence>
<comment type="subcellular location">
    <subcellularLocation>
        <location evidence="1">Membrane</location>
        <topology evidence="1">Single-pass type I membrane protein</topology>
    </subcellularLocation>
</comment>
<dbReference type="GO" id="GO:0005509">
    <property type="term" value="F:calcium ion binding"/>
    <property type="evidence" value="ECO:0007669"/>
    <property type="project" value="InterPro"/>
</dbReference>
<evidence type="ECO:0000256" key="10">
    <source>
        <dbReference type="ARBA" id="ARBA00023180"/>
    </source>
</evidence>
<evidence type="ECO:0000313" key="13">
    <source>
        <dbReference type="RefSeq" id="XP_023394017.1"/>
    </source>
</evidence>
<dbReference type="RefSeq" id="XP_023394017.1">
    <property type="nucleotide sequence ID" value="XM_023538249.1"/>
</dbReference>
<dbReference type="PANTHER" id="PTHR22722:SF12">
    <property type="entry name" value="EGF-LIKE DOMAIN-CONTAINING PROTEIN"/>
    <property type="match status" value="1"/>
</dbReference>
<dbReference type="KEGG" id="pvp:105300828"/>
<evidence type="ECO:0000256" key="2">
    <source>
        <dbReference type="ARBA" id="ARBA00022536"/>
    </source>
</evidence>
<dbReference type="SMART" id="SM00179">
    <property type="entry name" value="EGF_CA"/>
    <property type="match status" value="1"/>
</dbReference>
<dbReference type="InterPro" id="IPR049883">
    <property type="entry name" value="NOTCH1_EGF-like"/>
</dbReference>
<accession>A0A6P6D3C2</accession>
<dbReference type="Gene3D" id="2.120.10.30">
    <property type="entry name" value="TolB, C-terminal domain"/>
    <property type="match status" value="1"/>
</dbReference>
<dbReference type="SUPFAM" id="SSF57196">
    <property type="entry name" value="EGF/Laminin"/>
    <property type="match status" value="1"/>
</dbReference>
<evidence type="ECO:0000256" key="5">
    <source>
        <dbReference type="ARBA" id="ARBA00022737"/>
    </source>
</evidence>
<dbReference type="FunFam" id="2.10.25.10:FF:000009">
    <property type="entry name" value="Low-density lipoprotein receptor isoform 1"/>
    <property type="match status" value="1"/>
</dbReference>
<keyword evidence="10" id="KW-0325">Glycoprotein</keyword>
<dbReference type="GO" id="GO:0043235">
    <property type="term" value="C:receptor complex"/>
    <property type="evidence" value="ECO:0007669"/>
    <property type="project" value="TreeGrafter"/>
</dbReference>
<dbReference type="Proteomes" id="UP000515202">
    <property type="component" value="Unplaced"/>
</dbReference>
<feature type="domain" description="EGF-like calcium-binding" evidence="11">
    <location>
        <begin position="33"/>
        <end position="74"/>
    </location>
</feature>
<sequence>MGSVTAGMAATRPDVYACKQGFELKNSGRICKDVDECQKLGSRPCSQTCINTEGSYSYTCHAGYSLEPDGHACKATGTEPVLLVAIQCNLLLYGSRSFKEDILVTTDKNLIISSIDYDLMDQKVFWTDLGAEGIKWISMDTKKKVTVVKDVAAHTNQEPLFGCCIGR</sequence>
<dbReference type="AlphaFoldDB" id="A0A6P6D3C2"/>
<keyword evidence="7" id="KW-0472">Membrane</keyword>
<proteinExistence type="predicted"/>
<reference evidence="13" key="1">
    <citation type="submission" date="2025-08" db="UniProtKB">
        <authorList>
            <consortium name="RefSeq"/>
        </authorList>
    </citation>
    <scope>IDENTIFICATION</scope>
    <source>
        <tissue evidence="13">Kidney</tissue>
    </source>
</reference>
<keyword evidence="2" id="KW-0245">EGF-like domain</keyword>
<keyword evidence="4" id="KW-0812">Transmembrane</keyword>